<dbReference type="PANTHER" id="PTHR43689">
    <property type="entry name" value="HYDROLASE"/>
    <property type="match status" value="1"/>
</dbReference>
<reference evidence="3" key="1">
    <citation type="submission" date="2019-10" db="EMBL/GenBank/DDBJ databases">
        <title>Draft genome sequence of Panacibacter sp. KCS-6.</title>
        <authorList>
            <person name="Yim K.J."/>
        </authorList>
    </citation>
    <scope>NUCLEOTIDE SEQUENCE</scope>
    <source>
        <strain evidence="3">KCS-6</strain>
    </source>
</reference>
<dbReference type="SUPFAM" id="SSF53474">
    <property type="entry name" value="alpha/beta-Hydrolases"/>
    <property type="match status" value="1"/>
</dbReference>
<protein>
    <submittedName>
        <fullName evidence="3">Alpha/beta fold hydrolase</fullName>
    </submittedName>
</protein>
<evidence type="ECO:0000313" key="4">
    <source>
        <dbReference type="Proteomes" id="UP000598971"/>
    </source>
</evidence>
<accession>A0A8J8FIX4</accession>
<dbReference type="PROSITE" id="PS51257">
    <property type="entry name" value="PROKAR_LIPOPROTEIN"/>
    <property type="match status" value="1"/>
</dbReference>
<dbReference type="Pfam" id="PF00561">
    <property type="entry name" value="Abhydrolase_1"/>
    <property type="match status" value="1"/>
</dbReference>
<dbReference type="EMBL" id="WHPF01000010">
    <property type="protein sequence ID" value="NNV56686.1"/>
    <property type="molecule type" value="Genomic_DNA"/>
</dbReference>
<keyword evidence="4" id="KW-1185">Reference proteome</keyword>
<dbReference type="AlphaFoldDB" id="A0A8J8FIX4"/>
<dbReference type="PRINTS" id="PR00111">
    <property type="entry name" value="ABHYDROLASE"/>
</dbReference>
<evidence type="ECO:0000256" key="1">
    <source>
        <dbReference type="SAM" id="SignalP"/>
    </source>
</evidence>
<comment type="caution">
    <text evidence="3">The sequence shown here is derived from an EMBL/GenBank/DDBJ whole genome shotgun (WGS) entry which is preliminary data.</text>
</comment>
<dbReference type="PANTHER" id="PTHR43689:SF8">
    <property type="entry name" value="ALPHA_BETA-HYDROLASES SUPERFAMILY PROTEIN"/>
    <property type="match status" value="1"/>
</dbReference>
<feature type="domain" description="AB hydrolase-1" evidence="2">
    <location>
        <begin position="65"/>
        <end position="179"/>
    </location>
</feature>
<dbReference type="InterPro" id="IPR029058">
    <property type="entry name" value="AB_hydrolase_fold"/>
</dbReference>
<keyword evidence="1" id="KW-0732">Signal</keyword>
<feature type="signal peptide" evidence="1">
    <location>
        <begin position="1"/>
        <end position="18"/>
    </location>
</feature>
<dbReference type="InterPro" id="IPR000073">
    <property type="entry name" value="AB_hydrolase_1"/>
</dbReference>
<sequence>MKIFFITAIICACWLVFAQSCMRMRTTDNAAREDFAKHNTPFTPAFFNSGNTNLHYVVTGSDSLPTLFFVHGSPGSWDAFAGYLKDSLLRTRYRMISIDRPGFGYSNFGEALNLEEQGKAISALLAHINNGKPLCLIGHSLGGPMVVKLAADNPNAHISNLVILAGSVDPAEEKPENWRVPLDRTALRYMIPGAMRPSNAELLMFKKDVEEMPKDLASITCKVLIMHGSKDALVPPANADYAKAHLIKAKEVQLVWFEGENHFIPWTKFADIRNALYTLDMHD</sequence>
<dbReference type="GO" id="GO:0016787">
    <property type="term" value="F:hydrolase activity"/>
    <property type="evidence" value="ECO:0007669"/>
    <property type="project" value="UniProtKB-KW"/>
</dbReference>
<dbReference type="Gene3D" id="3.40.50.1820">
    <property type="entry name" value="alpha/beta hydrolase"/>
    <property type="match status" value="1"/>
</dbReference>
<dbReference type="Proteomes" id="UP000598971">
    <property type="component" value="Unassembled WGS sequence"/>
</dbReference>
<proteinExistence type="predicted"/>
<evidence type="ECO:0000313" key="3">
    <source>
        <dbReference type="EMBL" id="NNV56686.1"/>
    </source>
</evidence>
<organism evidence="3 4">
    <name type="scientific">Limnovirga soli</name>
    <dbReference type="NCBI Taxonomy" id="2656915"/>
    <lineage>
        <taxon>Bacteria</taxon>
        <taxon>Pseudomonadati</taxon>
        <taxon>Bacteroidota</taxon>
        <taxon>Chitinophagia</taxon>
        <taxon>Chitinophagales</taxon>
        <taxon>Chitinophagaceae</taxon>
        <taxon>Limnovirga</taxon>
    </lineage>
</organism>
<keyword evidence="3" id="KW-0378">Hydrolase</keyword>
<dbReference type="RefSeq" id="WP_171608630.1">
    <property type="nucleotide sequence ID" value="NZ_WHPF01000010.1"/>
</dbReference>
<feature type="chain" id="PRO_5035250198" evidence="1">
    <location>
        <begin position="19"/>
        <end position="283"/>
    </location>
</feature>
<name>A0A8J8FIX4_9BACT</name>
<gene>
    <name evidence="3" type="ORF">GD597_14540</name>
</gene>
<evidence type="ECO:0000259" key="2">
    <source>
        <dbReference type="Pfam" id="PF00561"/>
    </source>
</evidence>